<name>A0A9Q0X9K2_9SAUR</name>
<dbReference type="EMBL" id="JAPFRF010000020">
    <property type="protein sequence ID" value="KAJ7306529.1"/>
    <property type="molecule type" value="Genomic_DNA"/>
</dbReference>
<evidence type="ECO:0000313" key="1">
    <source>
        <dbReference type="EMBL" id="KAJ7306529.1"/>
    </source>
</evidence>
<organism evidence="1 2">
    <name type="scientific">Phrynocephalus forsythii</name>
    <dbReference type="NCBI Taxonomy" id="171643"/>
    <lineage>
        <taxon>Eukaryota</taxon>
        <taxon>Metazoa</taxon>
        <taxon>Chordata</taxon>
        <taxon>Craniata</taxon>
        <taxon>Vertebrata</taxon>
        <taxon>Euteleostomi</taxon>
        <taxon>Lepidosauria</taxon>
        <taxon>Squamata</taxon>
        <taxon>Bifurcata</taxon>
        <taxon>Unidentata</taxon>
        <taxon>Episquamata</taxon>
        <taxon>Toxicofera</taxon>
        <taxon>Iguania</taxon>
        <taxon>Acrodonta</taxon>
        <taxon>Agamidae</taxon>
        <taxon>Agaminae</taxon>
        <taxon>Phrynocephalus</taxon>
    </lineage>
</organism>
<gene>
    <name evidence="1" type="ORF">JRQ81_009889</name>
</gene>
<evidence type="ECO:0000313" key="2">
    <source>
        <dbReference type="Proteomes" id="UP001142489"/>
    </source>
</evidence>
<reference evidence="1" key="1">
    <citation type="journal article" date="2023" name="DNA Res.">
        <title>Chromosome-level genome assembly of Phrynocephalus forsythii using third-generation DNA sequencing and Hi-C analysis.</title>
        <authorList>
            <person name="Qi Y."/>
            <person name="Zhao W."/>
            <person name="Zhao Y."/>
            <person name="Niu C."/>
            <person name="Cao S."/>
            <person name="Zhang Y."/>
        </authorList>
    </citation>
    <scope>NUCLEOTIDE SEQUENCE</scope>
    <source>
        <tissue evidence="1">Muscle</tissue>
    </source>
</reference>
<protein>
    <submittedName>
        <fullName evidence="1">Uncharacterized protein</fullName>
    </submittedName>
</protein>
<dbReference type="Proteomes" id="UP001142489">
    <property type="component" value="Unassembled WGS sequence"/>
</dbReference>
<dbReference type="AlphaFoldDB" id="A0A9Q0X9K2"/>
<accession>A0A9Q0X9K2</accession>
<proteinExistence type="predicted"/>
<feature type="non-terminal residue" evidence="1">
    <location>
        <position position="1"/>
    </location>
</feature>
<sequence length="69" mass="7844">CLLETIGSFREMAGLKINQGKKPKILMKIMAAKEIRELTERTNFKEEKTITYLGIKIAQKQVCCGKTII</sequence>
<keyword evidence="2" id="KW-1185">Reference proteome</keyword>
<comment type="caution">
    <text evidence="1">The sequence shown here is derived from an EMBL/GenBank/DDBJ whole genome shotgun (WGS) entry which is preliminary data.</text>
</comment>